<dbReference type="PIRSF" id="PIRSF006078">
    <property type="entry name" value="GlxK"/>
    <property type="match status" value="1"/>
</dbReference>
<dbReference type="Gene3D" id="3.90.1510.10">
    <property type="entry name" value="Glycerate kinase, domain 2"/>
    <property type="match status" value="1"/>
</dbReference>
<comment type="caution">
    <text evidence="5">The sequence shown here is derived from an EMBL/GenBank/DDBJ whole genome shotgun (WGS) entry which is preliminary data.</text>
</comment>
<dbReference type="Pfam" id="PF02595">
    <property type="entry name" value="Gly_kinase"/>
    <property type="match status" value="1"/>
</dbReference>
<dbReference type="InterPro" id="IPR004381">
    <property type="entry name" value="Glycerate_kinase"/>
</dbReference>
<gene>
    <name evidence="5" type="ORF">JR050_18460</name>
</gene>
<sequence length="379" mass="39788">MNVLIAIDSFKGSVSSIEASETISLGIKDVYKEATITVLPLADGGEGTVEALVAVRGGELVTKEVTGPLGRKVQATYGIVDSDTAIIEIAQACGLPLVPTNERNPSLTTTYGVGELIADAIERGCREFVVGLGGSATNDGGIGMLQALGFRFEDKNGQELGFGGGALVHLHSIKLDQVHPDVKNCSFRVACDVNNPLYGPNGAAYIYGTQKGASDEMIAKLDEGLQHYGKVVEQQLTLDIHSIEGAGAAGGLGAAFIGFLGAELESGIDLVLDVIEMETHIQGVDFVITGEGKLDHQTAMGKAPIGVAKLANYYNVPVIALAGSVPSGKSTLNDHGITSYFSIMSSPMTLDEAMNSDVTIHHLRNTTEQLFRLIKSITK</sequence>
<dbReference type="PANTHER" id="PTHR21599">
    <property type="entry name" value="GLYCERATE KINASE"/>
    <property type="match status" value="1"/>
</dbReference>
<dbReference type="InterPro" id="IPR018197">
    <property type="entry name" value="Glycerate_kinase_RE-like"/>
</dbReference>
<accession>A0ABS2DPL7</accession>
<evidence type="ECO:0000313" key="5">
    <source>
        <dbReference type="EMBL" id="MBM6619648.1"/>
    </source>
</evidence>
<evidence type="ECO:0000313" key="6">
    <source>
        <dbReference type="Proteomes" id="UP001518925"/>
    </source>
</evidence>
<keyword evidence="3 4" id="KW-0418">Kinase</keyword>
<dbReference type="NCBIfam" id="TIGR00045">
    <property type="entry name" value="glycerate kinase"/>
    <property type="match status" value="1"/>
</dbReference>
<dbReference type="RefSeq" id="WP_204205117.1">
    <property type="nucleotide sequence ID" value="NZ_JAFELM010000043.1"/>
</dbReference>
<evidence type="ECO:0000256" key="3">
    <source>
        <dbReference type="ARBA" id="ARBA00022777"/>
    </source>
</evidence>
<dbReference type="PANTHER" id="PTHR21599:SF0">
    <property type="entry name" value="GLYCERATE KINASE"/>
    <property type="match status" value="1"/>
</dbReference>
<keyword evidence="6" id="KW-1185">Reference proteome</keyword>
<dbReference type="SUPFAM" id="SSF110738">
    <property type="entry name" value="Glycerate kinase I"/>
    <property type="match status" value="1"/>
</dbReference>
<organism evidence="5 6">
    <name type="scientific">Bacillus suaedaesalsae</name>
    <dbReference type="NCBI Taxonomy" id="2810349"/>
    <lineage>
        <taxon>Bacteria</taxon>
        <taxon>Bacillati</taxon>
        <taxon>Bacillota</taxon>
        <taxon>Bacilli</taxon>
        <taxon>Bacillales</taxon>
        <taxon>Bacillaceae</taxon>
        <taxon>Bacillus</taxon>
    </lineage>
</organism>
<evidence type="ECO:0000256" key="4">
    <source>
        <dbReference type="PIRNR" id="PIRNR006078"/>
    </source>
</evidence>
<evidence type="ECO:0000256" key="2">
    <source>
        <dbReference type="ARBA" id="ARBA00022679"/>
    </source>
</evidence>
<dbReference type="InterPro" id="IPR018193">
    <property type="entry name" value="Glyc_kinase_flavodox-like_fold"/>
</dbReference>
<dbReference type="GO" id="GO:0016301">
    <property type="term" value="F:kinase activity"/>
    <property type="evidence" value="ECO:0007669"/>
    <property type="project" value="UniProtKB-KW"/>
</dbReference>
<dbReference type="Gene3D" id="3.40.50.10350">
    <property type="entry name" value="Glycerate kinase, domain 1"/>
    <property type="match status" value="1"/>
</dbReference>
<evidence type="ECO:0000256" key="1">
    <source>
        <dbReference type="ARBA" id="ARBA00006284"/>
    </source>
</evidence>
<dbReference type="Proteomes" id="UP001518925">
    <property type="component" value="Unassembled WGS sequence"/>
</dbReference>
<proteinExistence type="inferred from homology"/>
<reference evidence="5 6" key="1">
    <citation type="submission" date="2021-02" db="EMBL/GenBank/DDBJ databases">
        <title>Bacillus sp. RD4P76, an endophyte from a halophyte.</title>
        <authorList>
            <person name="Sun J.-Q."/>
        </authorList>
    </citation>
    <scope>NUCLEOTIDE SEQUENCE [LARGE SCALE GENOMIC DNA]</scope>
    <source>
        <strain evidence="5 6">RD4P76</strain>
    </source>
</reference>
<dbReference type="InterPro" id="IPR036129">
    <property type="entry name" value="Glycerate_kinase_sf"/>
</dbReference>
<protein>
    <submittedName>
        <fullName evidence="5">Glycerate kinase</fullName>
    </submittedName>
</protein>
<keyword evidence="2 4" id="KW-0808">Transferase</keyword>
<dbReference type="EMBL" id="JAFELM010000043">
    <property type="protein sequence ID" value="MBM6619648.1"/>
    <property type="molecule type" value="Genomic_DNA"/>
</dbReference>
<comment type="similarity">
    <text evidence="1 4">Belongs to the glycerate kinase type-1 family.</text>
</comment>
<name>A0ABS2DPL7_9BACI</name>